<organism evidence="8 9">
    <name type="scientific">Facklamia miroungae</name>
    <dbReference type="NCBI Taxonomy" id="120956"/>
    <lineage>
        <taxon>Bacteria</taxon>
        <taxon>Bacillati</taxon>
        <taxon>Bacillota</taxon>
        <taxon>Bacilli</taxon>
        <taxon>Lactobacillales</taxon>
        <taxon>Aerococcaceae</taxon>
        <taxon>Facklamia</taxon>
    </lineage>
</organism>
<dbReference type="EMBL" id="FNCK01000005">
    <property type="protein sequence ID" value="SDG32083.1"/>
    <property type="molecule type" value="Genomic_DNA"/>
</dbReference>
<sequence>MQIKEIPYDALKDFLAERNGYSFLQTAQMSAVLAAKGYQVKRLALEDQGEIKAIGVAYIQKIFAGKRMDLMAGAYSDEEKFESLFYQHIRAYAKLHRITQVVIQPDHNYHLYNSEATSIKPLEEIPSYFERLGYIKEDASEFLMQGMPTFQYLKDLTPFGPQDESKLLKSFNKNSQRKIKKAKQFDLRIRKMEYEELEDFCKITRETASRQGFEDKSLAYYQTLYKEFEDQIEFLVAEINLPAASNNLTKELARLDPEKSQNQDRIQSLKADLHTVQAMQTESTKETVQLANMLMIYLENEATYFLGGSVEAFQKFSAPFLLQYEAMMRTIKREIPLYNFYAIEGDFDGSDGVLRFKQNFNGFILEKTGTFSYYPRLLYYKMSKILKWR</sequence>
<dbReference type="Gene3D" id="3.40.630.30">
    <property type="match status" value="2"/>
</dbReference>
<dbReference type="SUPFAM" id="SSF55729">
    <property type="entry name" value="Acyl-CoA N-acyltransferases (Nat)"/>
    <property type="match status" value="2"/>
</dbReference>
<keyword evidence="4" id="KW-0133">Cell shape</keyword>
<dbReference type="AlphaFoldDB" id="A0A1G7T9T1"/>
<dbReference type="PANTHER" id="PTHR36174:SF2">
    <property type="entry name" value="AMINOACYLTRANSFERASE FEMA"/>
    <property type="match status" value="1"/>
</dbReference>
<comment type="similarity">
    <text evidence="1">Belongs to the FemABX family.</text>
</comment>
<dbReference type="OrthoDB" id="2303924at2"/>
<dbReference type="PROSITE" id="PS51191">
    <property type="entry name" value="FEMABX"/>
    <property type="match status" value="1"/>
</dbReference>
<dbReference type="InterPro" id="IPR003447">
    <property type="entry name" value="FEMABX"/>
</dbReference>
<keyword evidence="6" id="KW-0012">Acyltransferase</keyword>
<evidence type="ECO:0000256" key="7">
    <source>
        <dbReference type="ARBA" id="ARBA00023316"/>
    </source>
</evidence>
<dbReference type="InterPro" id="IPR016181">
    <property type="entry name" value="Acyl_CoA_acyltransferase"/>
</dbReference>
<proteinExistence type="inferred from homology"/>
<evidence type="ECO:0000256" key="5">
    <source>
        <dbReference type="ARBA" id="ARBA00022984"/>
    </source>
</evidence>
<dbReference type="PANTHER" id="PTHR36174">
    <property type="entry name" value="LIPID II:GLYCINE GLYCYLTRANSFERASE"/>
    <property type="match status" value="1"/>
</dbReference>
<keyword evidence="9" id="KW-1185">Reference proteome</keyword>
<evidence type="ECO:0000256" key="2">
    <source>
        <dbReference type="ARBA" id="ARBA00022490"/>
    </source>
</evidence>
<dbReference type="STRING" id="120956.SAMN05421791_10558"/>
<dbReference type="Pfam" id="PF02388">
    <property type="entry name" value="FemAB"/>
    <property type="match status" value="1"/>
</dbReference>
<dbReference type="RefSeq" id="WP_090289970.1">
    <property type="nucleotide sequence ID" value="NZ_FNCK01000005.1"/>
</dbReference>
<evidence type="ECO:0000256" key="6">
    <source>
        <dbReference type="ARBA" id="ARBA00023315"/>
    </source>
</evidence>
<accession>A0A1G7T9T1</accession>
<name>A0A1G7T9T1_9LACT</name>
<keyword evidence="2" id="KW-0963">Cytoplasm</keyword>
<dbReference type="GO" id="GO:0071555">
    <property type="term" value="P:cell wall organization"/>
    <property type="evidence" value="ECO:0007669"/>
    <property type="project" value="UniProtKB-KW"/>
</dbReference>
<keyword evidence="5" id="KW-0573">Peptidoglycan synthesis</keyword>
<evidence type="ECO:0000313" key="9">
    <source>
        <dbReference type="Proteomes" id="UP000199708"/>
    </source>
</evidence>
<dbReference type="GO" id="GO:0016755">
    <property type="term" value="F:aminoacyltransferase activity"/>
    <property type="evidence" value="ECO:0007669"/>
    <property type="project" value="InterPro"/>
</dbReference>
<reference evidence="8 9" key="1">
    <citation type="submission" date="2016-10" db="EMBL/GenBank/DDBJ databases">
        <authorList>
            <person name="de Groot N.N."/>
        </authorList>
    </citation>
    <scope>NUCLEOTIDE SEQUENCE [LARGE SCALE GENOMIC DNA]</scope>
    <source>
        <strain evidence="8 9">ATCC BAA-466</strain>
    </source>
</reference>
<evidence type="ECO:0000313" key="8">
    <source>
        <dbReference type="EMBL" id="SDG32083.1"/>
    </source>
</evidence>
<keyword evidence="3" id="KW-0808">Transferase</keyword>
<dbReference type="GO" id="GO:0008360">
    <property type="term" value="P:regulation of cell shape"/>
    <property type="evidence" value="ECO:0007669"/>
    <property type="project" value="UniProtKB-KW"/>
</dbReference>
<evidence type="ECO:0000256" key="3">
    <source>
        <dbReference type="ARBA" id="ARBA00022679"/>
    </source>
</evidence>
<protein>
    <submittedName>
        <fullName evidence="8">Alanine adding enzyme</fullName>
    </submittedName>
</protein>
<evidence type="ECO:0000256" key="1">
    <source>
        <dbReference type="ARBA" id="ARBA00009943"/>
    </source>
</evidence>
<gene>
    <name evidence="8" type="ORF">SAMN05421791_10558</name>
</gene>
<dbReference type="Proteomes" id="UP000199708">
    <property type="component" value="Unassembled WGS sequence"/>
</dbReference>
<dbReference type="Gene3D" id="1.20.58.90">
    <property type="match status" value="1"/>
</dbReference>
<keyword evidence="7" id="KW-0961">Cell wall biogenesis/degradation</keyword>
<dbReference type="InterPro" id="IPR050644">
    <property type="entry name" value="PG_Glycine_Bridge_Synth"/>
</dbReference>
<evidence type="ECO:0000256" key="4">
    <source>
        <dbReference type="ARBA" id="ARBA00022960"/>
    </source>
</evidence>
<dbReference type="GO" id="GO:0009252">
    <property type="term" value="P:peptidoglycan biosynthetic process"/>
    <property type="evidence" value="ECO:0007669"/>
    <property type="project" value="UniProtKB-KW"/>
</dbReference>